<keyword evidence="3" id="KW-1185">Reference proteome</keyword>
<evidence type="ECO:0000256" key="1">
    <source>
        <dbReference type="SAM" id="Phobius"/>
    </source>
</evidence>
<protein>
    <submittedName>
        <fullName evidence="2">Uncharacterized protein</fullName>
    </submittedName>
</protein>
<proteinExistence type="predicted"/>
<evidence type="ECO:0000313" key="3">
    <source>
        <dbReference type="Proteomes" id="UP000319817"/>
    </source>
</evidence>
<feature type="transmembrane region" description="Helical" evidence="1">
    <location>
        <begin position="45"/>
        <end position="69"/>
    </location>
</feature>
<keyword evidence="1" id="KW-1133">Transmembrane helix</keyword>
<feature type="transmembrane region" description="Helical" evidence="1">
    <location>
        <begin position="12"/>
        <end position="33"/>
    </location>
</feature>
<organism evidence="2 3">
    <name type="scientific">Stieleria marina</name>
    <dbReference type="NCBI Taxonomy" id="1930275"/>
    <lineage>
        <taxon>Bacteria</taxon>
        <taxon>Pseudomonadati</taxon>
        <taxon>Planctomycetota</taxon>
        <taxon>Planctomycetia</taxon>
        <taxon>Pirellulales</taxon>
        <taxon>Pirellulaceae</taxon>
        <taxon>Stieleria</taxon>
    </lineage>
</organism>
<name>A0A517NV30_9BACT</name>
<reference evidence="2 3" key="1">
    <citation type="submission" date="2019-02" db="EMBL/GenBank/DDBJ databases">
        <title>Deep-cultivation of Planctomycetes and their phenomic and genomic characterization uncovers novel biology.</title>
        <authorList>
            <person name="Wiegand S."/>
            <person name="Jogler M."/>
            <person name="Boedeker C."/>
            <person name="Pinto D."/>
            <person name="Vollmers J."/>
            <person name="Rivas-Marin E."/>
            <person name="Kohn T."/>
            <person name="Peeters S.H."/>
            <person name="Heuer A."/>
            <person name="Rast P."/>
            <person name="Oberbeckmann S."/>
            <person name="Bunk B."/>
            <person name="Jeske O."/>
            <person name="Meyerdierks A."/>
            <person name="Storesund J.E."/>
            <person name="Kallscheuer N."/>
            <person name="Luecker S."/>
            <person name="Lage O.M."/>
            <person name="Pohl T."/>
            <person name="Merkel B.J."/>
            <person name="Hornburger P."/>
            <person name="Mueller R.-W."/>
            <person name="Bruemmer F."/>
            <person name="Labrenz M."/>
            <person name="Spormann A.M."/>
            <person name="Op den Camp H."/>
            <person name="Overmann J."/>
            <person name="Amann R."/>
            <person name="Jetten M.S.M."/>
            <person name="Mascher T."/>
            <person name="Medema M.H."/>
            <person name="Devos D.P."/>
            <person name="Kaster A.-K."/>
            <person name="Ovreas L."/>
            <person name="Rohde M."/>
            <person name="Galperin M.Y."/>
            <person name="Jogler C."/>
        </authorList>
    </citation>
    <scope>NUCLEOTIDE SEQUENCE [LARGE SCALE GENOMIC DNA]</scope>
    <source>
        <strain evidence="2 3">K23_9</strain>
    </source>
</reference>
<evidence type="ECO:0000313" key="2">
    <source>
        <dbReference type="EMBL" id="QDT10981.1"/>
    </source>
</evidence>
<feature type="transmembrane region" description="Helical" evidence="1">
    <location>
        <begin position="76"/>
        <end position="94"/>
    </location>
</feature>
<dbReference type="AlphaFoldDB" id="A0A517NV30"/>
<accession>A0A517NV30</accession>
<sequence length="143" mass="15422">MWPFARISLLQYTMISVIAFGIWQIGLGGAIIYREMGAGSVVSASGANVSVFSFLSGILAMISGALLVTRKPVARYFAIWCLTSHTLMFLYGAIPTNPGGELALEVRIGAAPLWLMPGLLVILLMSRAVTEEFTRDSPEKAEP</sequence>
<feature type="transmembrane region" description="Helical" evidence="1">
    <location>
        <begin position="106"/>
        <end position="125"/>
    </location>
</feature>
<keyword evidence="1" id="KW-0472">Membrane</keyword>
<gene>
    <name evidence="2" type="ORF">K239x_29740</name>
</gene>
<keyword evidence="1" id="KW-0812">Transmembrane</keyword>
<dbReference type="Proteomes" id="UP000319817">
    <property type="component" value="Chromosome"/>
</dbReference>
<dbReference type="EMBL" id="CP036526">
    <property type="protein sequence ID" value="QDT10981.1"/>
    <property type="molecule type" value="Genomic_DNA"/>
</dbReference>